<dbReference type="HAMAP" id="MF_02120">
    <property type="entry name" value="LysA"/>
    <property type="match status" value="1"/>
</dbReference>
<dbReference type="FunFam" id="3.20.20.10:FF:000003">
    <property type="entry name" value="Diaminopimelate decarboxylase"/>
    <property type="match status" value="1"/>
</dbReference>
<keyword evidence="12" id="KW-1185">Reference proteome</keyword>
<dbReference type="RefSeq" id="WP_073371637.1">
    <property type="nucleotide sequence ID" value="NZ_FQWB01000008.1"/>
</dbReference>
<dbReference type="PROSITE" id="PS00878">
    <property type="entry name" value="ODR_DC_2_1"/>
    <property type="match status" value="1"/>
</dbReference>
<keyword evidence="2 5" id="KW-0210">Decarboxylase</keyword>
<dbReference type="PANTHER" id="PTHR43727">
    <property type="entry name" value="DIAMINOPIMELATE DECARBOXYLASE"/>
    <property type="match status" value="1"/>
</dbReference>
<evidence type="ECO:0000256" key="7">
    <source>
        <dbReference type="PIRSR" id="PIRSR600183-50"/>
    </source>
</evidence>
<dbReference type="InterPro" id="IPR022644">
    <property type="entry name" value="De-COase2_N"/>
</dbReference>
<dbReference type="EC" id="4.1.1.20" evidence="5 6"/>
<dbReference type="AlphaFoldDB" id="A0A1M5NFR2"/>
<feature type="binding site" evidence="5">
    <location>
        <position position="329"/>
    </location>
    <ligand>
        <name>substrate</name>
    </ligand>
</feature>
<feature type="binding site" evidence="5">
    <location>
        <position position="298"/>
    </location>
    <ligand>
        <name>substrate</name>
    </ligand>
</feature>
<evidence type="ECO:0000259" key="10">
    <source>
        <dbReference type="Pfam" id="PF02784"/>
    </source>
</evidence>
<dbReference type="SUPFAM" id="SSF50621">
    <property type="entry name" value="Alanine racemase C-terminal domain-like"/>
    <property type="match status" value="1"/>
</dbReference>
<dbReference type="GO" id="GO:0008836">
    <property type="term" value="F:diaminopimelate decarboxylase activity"/>
    <property type="evidence" value="ECO:0007669"/>
    <property type="project" value="UniProtKB-UniRule"/>
</dbReference>
<protein>
    <recommendedName>
        <fullName evidence="5 6">Diaminopimelate decarboxylase</fullName>
        <shortName evidence="5">DAP decarboxylase</shortName>
        <shortName evidence="5">DAPDC</shortName>
        <ecNumber evidence="5 6">4.1.1.20</ecNumber>
    </recommendedName>
</protein>
<evidence type="ECO:0000256" key="2">
    <source>
        <dbReference type="ARBA" id="ARBA00022793"/>
    </source>
</evidence>
<dbReference type="GO" id="GO:0030170">
    <property type="term" value="F:pyridoxal phosphate binding"/>
    <property type="evidence" value="ECO:0007669"/>
    <property type="project" value="UniProtKB-UniRule"/>
</dbReference>
<dbReference type="PRINTS" id="PR01181">
    <property type="entry name" value="DAPDCRBXLASE"/>
</dbReference>
<evidence type="ECO:0000256" key="6">
    <source>
        <dbReference type="NCBIfam" id="TIGR01048"/>
    </source>
</evidence>
<dbReference type="Proteomes" id="UP000184516">
    <property type="component" value="Unassembled WGS sequence"/>
</dbReference>
<keyword evidence="3 5" id="KW-0663">Pyridoxal phosphate</keyword>
<feature type="domain" description="Orn/DAP/Arg decarboxylase 2 N-terminal" evidence="10">
    <location>
        <begin position="23"/>
        <end position="266"/>
    </location>
</feature>
<keyword evidence="5 8" id="KW-0457">Lysine biosynthesis</keyword>
<dbReference type="InterPro" id="IPR000183">
    <property type="entry name" value="Orn/DAP/Arg_de-COase"/>
</dbReference>
<feature type="domain" description="Orn/DAP/Arg decarboxylase 2 C-terminal" evidence="9">
    <location>
        <begin position="18"/>
        <end position="354"/>
    </location>
</feature>
<comment type="pathway">
    <text evidence="5 8">Amino-acid biosynthesis; L-lysine biosynthesis via DAP pathway; L-lysine from DL-2,6-diaminopimelate: step 1/1.</text>
</comment>
<organism evidence="11 12">
    <name type="scientific">Flavobacterium fluvii</name>
    <dbReference type="NCBI Taxonomy" id="468056"/>
    <lineage>
        <taxon>Bacteria</taxon>
        <taxon>Pseudomonadati</taxon>
        <taxon>Bacteroidota</taxon>
        <taxon>Flavobacteriia</taxon>
        <taxon>Flavobacteriales</taxon>
        <taxon>Flavobacteriaceae</taxon>
        <taxon>Flavobacterium</taxon>
    </lineage>
</organism>
<keyword evidence="4 5" id="KW-0456">Lyase</keyword>
<dbReference type="InterPro" id="IPR002986">
    <property type="entry name" value="DAP_deCOOHase_LysA"/>
</dbReference>
<dbReference type="GO" id="GO:0009089">
    <property type="term" value="P:lysine biosynthetic process via diaminopimelate"/>
    <property type="evidence" value="ECO:0007669"/>
    <property type="project" value="UniProtKB-UniRule"/>
</dbReference>
<feature type="binding site" evidence="5">
    <location>
        <position position="356"/>
    </location>
    <ligand>
        <name>pyridoxal 5'-phosphate</name>
        <dbReference type="ChEBI" id="CHEBI:597326"/>
    </ligand>
</feature>
<sequence>MQAKELVQLAEQFGSPLYVYDAAKIQSQYKRLTSAFSKVEKLRINYAMKALSNIAILQLLREMGSCIDAVSIQEVQLALHAGYSPDQIFFTPNGVSLEEIEEVSALGVQINIDNLSILEQFGTKHPNVPVCIRLNPHVMAGGNANISVGHIDSKFGISVHQLPHLVRIVENTKMNIVGIHMHTGSDILDIEVFLYAAEILFDAAKSFKNLEFLDFGSGFKVPYKKDDVETDIEELGKKLSKRFNAFCKEYGKDLTLIFEPGKFLVSEAGYFLAKVNVVKQTTSTVFAGIDSGFNHLIRPMFYGSQHHIENISNPKGKERFYSVVGYICETDTFANNRRISEINEGDILSFRNAGAYCFSMSSNYNSRYKPAEVLWLNGEGHLIRTQETFEDLLKNQIPLPVIATA</sequence>
<feature type="modified residue" description="N6-(pyridoxal phosphate)lysine" evidence="5 7">
    <location>
        <position position="49"/>
    </location>
</feature>
<dbReference type="PANTHER" id="PTHR43727:SF2">
    <property type="entry name" value="GROUP IV DECARBOXYLASE"/>
    <property type="match status" value="1"/>
</dbReference>
<comment type="caution">
    <text evidence="5">Lacks conserved residue(s) required for the propagation of feature annotation.</text>
</comment>
<dbReference type="Pfam" id="PF00278">
    <property type="entry name" value="Orn_DAP_Arg_deC"/>
    <property type="match status" value="1"/>
</dbReference>
<keyword evidence="5" id="KW-0028">Amino-acid biosynthesis</keyword>
<feature type="binding site" evidence="5">
    <location>
        <position position="302"/>
    </location>
    <ligand>
        <name>substrate</name>
    </ligand>
</feature>
<dbReference type="UniPathway" id="UPA00034">
    <property type="reaction ID" value="UER00027"/>
</dbReference>
<comment type="catalytic activity">
    <reaction evidence="5 8">
        <text>meso-2,6-diaminopimelate + H(+) = L-lysine + CO2</text>
        <dbReference type="Rhea" id="RHEA:15101"/>
        <dbReference type="ChEBI" id="CHEBI:15378"/>
        <dbReference type="ChEBI" id="CHEBI:16526"/>
        <dbReference type="ChEBI" id="CHEBI:32551"/>
        <dbReference type="ChEBI" id="CHEBI:57791"/>
        <dbReference type="EC" id="4.1.1.20"/>
    </reaction>
</comment>
<dbReference type="InterPro" id="IPR029066">
    <property type="entry name" value="PLP-binding_barrel"/>
</dbReference>
<comment type="similarity">
    <text evidence="5">Belongs to the Orn/Lys/Arg decarboxylase class-II family. LysA subfamily.</text>
</comment>
<proteinExistence type="inferred from homology"/>
<evidence type="ECO:0000256" key="5">
    <source>
        <dbReference type="HAMAP-Rule" id="MF_02120"/>
    </source>
</evidence>
<dbReference type="SUPFAM" id="SSF51419">
    <property type="entry name" value="PLP-binding barrel"/>
    <property type="match status" value="1"/>
</dbReference>
<dbReference type="EMBL" id="FQWB01000008">
    <property type="protein sequence ID" value="SHG88049.1"/>
    <property type="molecule type" value="Genomic_DNA"/>
</dbReference>
<name>A0A1M5NFR2_9FLAO</name>
<feature type="binding site" evidence="5">
    <location>
        <position position="356"/>
    </location>
    <ligand>
        <name>substrate</name>
    </ligand>
</feature>
<comment type="cofactor">
    <cofactor evidence="1 5 7 8">
        <name>pyridoxal 5'-phosphate</name>
        <dbReference type="ChEBI" id="CHEBI:597326"/>
    </cofactor>
</comment>
<dbReference type="InterPro" id="IPR009006">
    <property type="entry name" value="Ala_racemase/Decarboxylase_C"/>
</dbReference>
<reference evidence="12" key="1">
    <citation type="submission" date="2016-11" db="EMBL/GenBank/DDBJ databases">
        <authorList>
            <person name="Varghese N."/>
            <person name="Submissions S."/>
        </authorList>
    </citation>
    <scope>NUCLEOTIDE SEQUENCE [LARGE SCALE GENOMIC DNA]</scope>
    <source>
        <strain evidence="12">DSM 19978</strain>
    </source>
</reference>
<evidence type="ECO:0000256" key="8">
    <source>
        <dbReference type="RuleBase" id="RU003738"/>
    </source>
</evidence>
<feature type="active site" description="Proton donor" evidence="7">
    <location>
        <position position="328"/>
    </location>
</feature>
<dbReference type="CDD" id="cd06828">
    <property type="entry name" value="PLPDE_III_DapDC"/>
    <property type="match status" value="1"/>
</dbReference>
<dbReference type="NCBIfam" id="TIGR01048">
    <property type="entry name" value="lysA"/>
    <property type="match status" value="1"/>
</dbReference>
<dbReference type="InterPro" id="IPR022653">
    <property type="entry name" value="De-COase2_pyr-phos_BS"/>
</dbReference>
<comment type="function">
    <text evidence="5">Specifically catalyzes the decarboxylation of meso-diaminopimelate (meso-DAP) to L-lysine.</text>
</comment>
<evidence type="ECO:0000313" key="12">
    <source>
        <dbReference type="Proteomes" id="UP000184516"/>
    </source>
</evidence>
<evidence type="ECO:0000313" key="11">
    <source>
        <dbReference type="EMBL" id="SHG88049.1"/>
    </source>
</evidence>
<accession>A0A1M5NFR2</accession>
<dbReference type="OrthoDB" id="9802241at2"/>
<feature type="binding site" evidence="5">
    <location>
        <position position="218"/>
    </location>
    <ligand>
        <name>pyridoxal 5'-phosphate</name>
        <dbReference type="ChEBI" id="CHEBI:597326"/>
    </ligand>
</feature>
<evidence type="ECO:0000259" key="9">
    <source>
        <dbReference type="Pfam" id="PF00278"/>
    </source>
</evidence>
<evidence type="ECO:0000256" key="3">
    <source>
        <dbReference type="ARBA" id="ARBA00022898"/>
    </source>
</evidence>
<evidence type="ECO:0000256" key="1">
    <source>
        <dbReference type="ARBA" id="ARBA00001933"/>
    </source>
</evidence>
<dbReference type="Pfam" id="PF02784">
    <property type="entry name" value="Orn_Arg_deC_N"/>
    <property type="match status" value="1"/>
</dbReference>
<evidence type="ECO:0000256" key="4">
    <source>
        <dbReference type="ARBA" id="ARBA00023239"/>
    </source>
</evidence>
<dbReference type="Gene3D" id="3.20.20.10">
    <property type="entry name" value="Alanine racemase"/>
    <property type="match status" value="1"/>
</dbReference>
<dbReference type="STRING" id="468056.SAMN05443549_1089"/>
<gene>
    <name evidence="5" type="primary">lysA</name>
    <name evidence="11" type="ORF">SAMN05443549_1089</name>
</gene>
<dbReference type="InterPro" id="IPR022643">
    <property type="entry name" value="De-COase2_C"/>
</dbReference>
<dbReference type="Gene3D" id="2.40.37.10">
    <property type="entry name" value="Lyase, Ornithine Decarboxylase, Chain A, domain 1"/>
    <property type="match status" value="1"/>
</dbReference>
<comment type="subunit">
    <text evidence="5">Homodimer.</text>
</comment>
<dbReference type="PRINTS" id="PR01179">
    <property type="entry name" value="ODADCRBXLASE"/>
</dbReference>